<evidence type="ECO:0000313" key="3">
    <source>
        <dbReference type="Proteomes" id="UP001165083"/>
    </source>
</evidence>
<gene>
    <name evidence="2" type="ORF">Plil01_000969700</name>
</gene>
<accession>A0A9W6U1X6</accession>
<evidence type="ECO:0000259" key="1">
    <source>
        <dbReference type="PROSITE" id="PS51688"/>
    </source>
</evidence>
<reference evidence="2" key="1">
    <citation type="submission" date="2023-04" db="EMBL/GenBank/DDBJ databases">
        <title>Phytophthora lilii NBRC 32176.</title>
        <authorList>
            <person name="Ichikawa N."/>
            <person name="Sato H."/>
            <person name="Tonouchi N."/>
        </authorList>
    </citation>
    <scope>NUCLEOTIDE SEQUENCE</scope>
    <source>
        <strain evidence="2">NBRC 32176</strain>
    </source>
</reference>
<dbReference type="Proteomes" id="UP001165083">
    <property type="component" value="Unassembled WGS sequence"/>
</dbReference>
<dbReference type="EMBL" id="BSXW01000491">
    <property type="protein sequence ID" value="GMF23857.1"/>
    <property type="molecule type" value="Genomic_DNA"/>
</dbReference>
<organism evidence="2 3">
    <name type="scientific">Phytophthora lilii</name>
    <dbReference type="NCBI Taxonomy" id="2077276"/>
    <lineage>
        <taxon>Eukaryota</taxon>
        <taxon>Sar</taxon>
        <taxon>Stramenopiles</taxon>
        <taxon>Oomycota</taxon>
        <taxon>Peronosporomycetes</taxon>
        <taxon>Peronosporales</taxon>
        <taxon>Peronosporaceae</taxon>
        <taxon>Phytophthora</taxon>
    </lineage>
</organism>
<dbReference type="AlphaFoldDB" id="A0A9W6U1X6"/>
<comment type="caution">
    <text evidence="2">The sequence shown here is derived from an EMBL/GenBank/DDBJ whole genome shotgun (WGS) entry which is preliminary data.</text>
</comment>
<feature type="domain" description="Peptidase S74" evidence="1">
    <location>
        <begin position="436"/>
        <end position="534"/>
    </location>
</feature>
<keyword evidence="3" id="KW-1185">Reference proteome</keyword>
<dbReference type="Pfam" id="PF13884">
    <property type="entry name" value="Peptidase_S74"/>
    <property type="match status" value="1"/>
</dbReference>
<dbReference type="OrthoDB" id="128763at2759"/>
<dbReference type="InterPro" id="IPR030392">
    <property type="entry name" value="S74_ICA"/>
</dbReference>
<protein>
    <submittedName>
        <fullName evidence="2">Unnamed protein product</fullName>
    </submittedName>
</protein>
<dbReference type="PROSITE" id="PS51688">
    <property type="entry name" value="ICA"/>
    <property type="match status" value="1"/>
</dbReference>
<sequence length="536" mass="57003">MTGFSYPQPIFISDTYNPAFYLSLDQTGFLTYAYAQTLYLERNDYRLSYLTGISDGTATPNLALVPASDGSITGLGALSCSSLIVGGSAVVAPPSYVVSIAPGIAAINKALVLNASGEIATINKLTATSIYGTLQTATQSNITSLGTLGSLTIGGQTETIINTTIDVGPSATMSQYLITLKNSSGSDAILQGIAMLSSSITNTDSYTPGASITFQRSTAGGSAAHELLFNIKSGSSSTGACAEALRIRYDLKMISKGGIEINPPSSQTLGSVSAVSATNPLFWSGGSSRCFGWRLIDDNIVSLLSYSYAGSYNDQITWNHNGGQPIYTIQGFDSMRAINDNGNSMIYINNSNRFGINNTSPEATLHVGGTLVANSEIYTKSNSSANASYRGNWSSANYWGVGSDATTGSIRFGVCDATGSWLSYVPIRAGSYTNASDRRLKEDIIDIEYGLEKVMRMQPRKYTMTQEQTQHIGFIAQELNDIIPECVSVGANDELNVNGYPINPWGIDLSSLTAVLCKAIQELKAEVDELRSIMSE</sequence>
<evidence type="ECO:0000313" key="2">
    <source>
        <dbReference type="EMBL" id="GMF23857.1"/>
    </source>
</evidence>
<proteinExistence type="predicted"/>
<name>A0A9W6U1X6_9STRA</name>